<keyword evidence="5 6" id="KW-0472">Membrane</keyword>
<feature type="domain" description="ABC3 transporter permease C-terminal" evidence="7">
    <location>
        <begin position="577"/>
        <end position="692"/>
    </location>
</feature>
<feature type="transmembrane region" description="Helical" evidence="6">
    <location>
        <begin position="663"/>
        <end position="689"/>
    </location>
</feature>
<evidence type="ECO:0000256" key="4">
    <source>
        <dbReference type="ARBA" id="ARBA00022989"/>
    </source>
</evidence>
<dbReference type="InterPro" id="IPR003838">
    <property type="entry name" value="ABC3_permease_C"/>
</dbReference>
<feature type="transmembrane region" description="Helical" evidence="6">
    <location>
        <begin position="296"/>
        <end position="319"/>
    </location>
</feature>
<evidence type="ECO:0000259" key="7">
    <source>
        <dbReference type="Pfam" id="PF02687"/>
    </source>
</evidence>
<keyword evidence="3 6" id="KW-0812">Transmembrane</keyword>
<sequence length="699" mass="80425">MYAKIAINNAKRSIKDYLIYFVTLILCVSLFYGFTSLSSSDYKLITEDSYNFEMLKQILKYSTYIVTSLLVILIGYVNKYMIKRRKREFATYILLGAPQKTVAFMFFIEMLVVGIISIFIGIFIGTLFSQLVTALVLITAKQEIIFSFKIYVDTVIITFIFFIAMFCIIGVFNIRSLTKIKIIDMINDEKKTEFQFKRSNIVYIIIFIMSILFYVICGYCSYKILQAMSDITIIRGTKVSCALVAIITFVIGTYALFYSLAYIIVVIKEKWTSFKYEYTNLFLIGSIVSKIKTAPILMATISLTFLGAALSFTLTLLMAQWGVGFLDYRLPFDINISNSYIHITEIKDIPKIDYSDLASYFSNEKYGLKDYCQVEKYFIKDTDFYKGRNKENPYESKSMPALAIGLSDYNNLRRMLGYNEITLGDNEFTTQWEKIDDDIYINDNINNNSTIDVNGTKLNISSNPYYKETIGEYIYNMGTGTLIILPDDVCKTLVLAETDFFGNTKIKMSCDEAVKLRKEYVPNWFEKNYREVCTKYGDDISSRNESIYPGSIRIKVGETSEILNGSLAMRILGIYLGTVLLMISLTVLALQQLSDSIEHKERFKTLKKLGIDNKEINRLILKQISLYFIMPIAIAVIGFLIFLYNYTKIFKNEINIYIGDKAFIFNVVISLGLILTIYICYFVATYYTFKRNIENKSGS</sequence>
<dbReference type="Pfam" id="PF02687">
    <property type="entry name" value="FtsX"/>
    <property type="match status" value="2"/>
</dbReference>
<keyword evidence="9" id="KW-1185">Reference proteome</keyword>
<evidence type="ECO:0000313" key="8">
    <source>
        <dbReference type="EMBL" id="SFB26132.1"/>
    </source>
</evidence>
<evidence type="ECO:0000256" key="5">
    <source>
        <dbReference type="ARBA" id="ARBA00023136"/>
    </source>
</evidence>
<dbReference type="OrthoDB" id="9781780at2"/>
<feature type="transmembrane region" description="Helical" evidence="6">
    <location>
        <begin position="201"/>
        <end position="222"/>
    </location>
</feature>
<name>A0A1I0ZLA4_9CLOT</name>
<comment type="subcellular location">
    <subcellularLocation>
        <location evidence="1">Cell membrane</location>
        <topology evidence="1">Multi-pass membrane protein</topology>
    </subcellularLocation>
</comment>
<proteinExistence type="predicted"/>
<dbReference type="AlphaFoldDB" id="A0A1I0ZLA4"/>
<feature type="domain" description="ABC3 transporter permease C-terminal" evidence="7">
    <location>
        <begin position="64"/>
        <end position="181"/>
    </location>
</feature>
<evidence type="ECO:0000256" key="1">
    <source>
        <dbReference type="ARBA" id="ARBA00004651"/>
    </source>
</evidence>
<dbReference type="RefSeq" id="WP_090042073.1">
    <property type="nucleotide sequence ID" value="NZ_FOKI01000022.1"/>
</dbReference>
<feature type="transmembrane region" description="Helical" evidence="6">
    <location>
        <begin position="572"/>
        <end position="593"/>
    </location>
</feature>
<accession>A0A1I0ZLA4</accession>
<dbReference type="PANTHER" id="PTHR46795:SF3">
    <property type="entry name" value="ABC TRANSPORTER PERMEASE"/>
    <property type="match status" value="1"/>
</dbReference>
<dbReference type="PANTHER" id="PTHR46795">
    <property type="entry name" value="ABC TRANSPORTER PERMEASE-RELATED-RELATED"/>
    <property type="match status" value="1"/>
</dbReference>
<protein>
    <submittedName>
        <fullName evidence="8">Putative ABC transport system permease protein</fullName>
    </submittedName>
</protein>
<keyword evidence="2" id="KW-1003">Cell membrane</keyword>
<keyword evidence="4 6" id="KW-1133">Transmembrane helix</keyword>
<feature type="transmembrane region" description="Helical" evidence="6">
    <location>
        <begin position="150"/>
        <end position="172"/>
    </location>
</feature>
<dbReference type="STRING" id="84698.SAMN04488528_102242"/>
<dbReference type="GO" id="GO:0005886">
    <property type="term" value="C:plasma membrane"/>
    <property type="evidence" value="ECO:0007669"/>
    <property type="project" value="UniProtKB-SubCell"/>
</dbReference>
<dbReference type="EMBL" id="FOKI01000022">
    <property type="protein sequence ID" value="SFB26132.1"/>
    <property type="molecule type" value="Genomic_DNA"/>
</dbReference>
<gene>
    <name evidence="8" type="ORF">SAMN04488528_102242</name>
</gene>
<evidence type="ECO:0000256" key="6">
    <source>
        <dbReference type="SAM" id="Phobius"/>
    </source>
</evidence>
<organism evidence="8 9">
    <name type="scientific">Clostridium frigidicarnis</name>
    <dbReference type="NCBI Taxonomy" id="84698"/>
    <lineage>
        <taxon>Bacteria</taxon>
        <taxon>Bacillati</taxon>
        <taxon>Bacillota</taxon>
        <taxon>Clostridia</taxon>
        <taxon>Eubacteriales</taxon>
        <taxon>Clostridiaceae</taxon>
        <taxon>Clostridium</taxon>
    </lineage>
</organism>
<evidence type="ECO:0000313" key="9">
    <source>
        <dbReference type="Proteomes" id="UP000198619"/>
    </source>
</evidence>
<feature type="transmembrane region" description="Helical" evidence="6">
    <location>
        <begin position="17"/>
        <end position="38"/>
    </location>
</feature>
<evidence type="ECO:0000256" key="2">
    <source>
        <dbReference type="ARBA" id="ARBA00022475"/>
    </source>
</evidence>
<feature type="transmembrane region" description="Helical" evidence="6">
    <location>
        <begin position="58"/>
        <end position="77"/>
    </location>
</feature>
<reference evidence="8 9" key="1">
    <citation type="submission" date="2016-10" db="EMBL/GenBank/DDBJ databases">
        <authorList>
            <person name="de Groot N.N."/>
        </authorList>
    </citation>
    <scope>NUCLEOTIDE SEQUENCE [LARGE SCALE GENOMIC DNA]</scope>
    <source>
        <strain evidence="8 9">DSM 12271</strain>
    </source>
</reference>
<dbReference type="InterPro" id="IPR052536">
    <property type="entry name" value="ABC-4_Integral_Memb_Prot"/>
</dbReference>
<feature type="transmembrane region" description="Helical" evidence="6">
    <location>
        <begin position="624"/>
        <end position="643"/>
    </location>
</feature>
<dbReference type="Proteomes" id="UP000198619">
    <property type="component" value="Unassembled WGS sequence"/>
</dbReference>
<feature type="transmembrane region" description="Helical" evidence="6">
    <location>
        <begin position="243"/>
        <end position="267"/>
    </location>
</feature>
<evidence type="ECO:0000256" key="3">
    <source>
        <dbReference type="ARBA" id="ARBA00022692"/>
    </source>
</evidence>